<reference evidence="1 2" key="1">
    <citation type="journal article" date="2012" name="PLoS ONE">
        <title>Edwardsiella comparative phylogenomics reveal the new intra/inter-species taxonomic relationships, virulence evolution and niche adaptation mechanisms.</title>
        <authorList>
            <person name="Yang M."/>
            <person name="Lv Y."/>
            <person name="Xiao J."/>
            <person name="Wu H."/>
            <person name="Zheng H."/>
            <person name="Liu Q."/>
            <person name="Zhang Y."/>
            <person name="Wang Q."/>
        </authorList>
    </citation>
    <scope>NUCLEOTIDE SEQUENCE [LARGE SCALE GENOMIC DNA]</scope>
    <source>
        <strain evidence="2">080813</strain>
    </source>
</reference>
<evidence type="ECO:0000313" key="2">
    <source>
        <dbReference type="Proteomes" id="UP000028681"/>
    </source>
</evidence>
<proteinExistence type="predicted"/>
<sequence length="46" mass="5316">MKINLYITCEGRFYFNLLSINALRDNLINKIQPSTVILSNLFVALK</sequence>
<dbReference type="HOGENOM" id="CLU_3183082_0_0_6"/>
<gene>
    <name evidence="1" type="ORF">ETEE_0792</name>
</gene>
<organism evidence="1 2">
    <name type="scientific">Edwardsiella anguillarum ET080813</name>
    <dbReference type="NCBI Taxonomy" id="667120"/>
    <lineage>
        <taxon>Bacteria</taxon>
        <taxon>Pseudomonadati</taxon>
        <taxon>Pseudomonadota</taxon>
        <taxon>Gammaproteobacteria</taxon>
        <taxon>Enterobacterales</taxon>
        <taxon>Hafniaceae</taxon>
        <taxon>Edwardsiella</taxon>
    </lineage>
</organism>
<accession>A0A076LKL7</accession>
<dbReference type="AlphaFoldDB" id="A0A076LKL7"/>
<dbReference type="Proteomes" id="UP000028681">
    <property type="component" value="Chromosome"/>
</dbReference>
<evidence type="ECO:0000313" key="1">
    <source>
        <dbReference type="EMBL" id="AIJ07263.1"/>
    </source>
</evidence>
<protein>
    <submittedName>
        <fullName evidence="1">Uncharacterized protein</fullName>
    </submittedName>
</protein>
<name>A0A076LKL7_9GAMM</name>
<dbReference type="KEGG" id="ete:ETEE_0792"/>
<dbReference type="EMBL" id="CP006664">
    <property type="protein sequence ID" value="AIJ07263.1"/>
    <property type="molecule type" value="Genomic_DNA"/>
</dbReference>